<feature type="region of interest" description="Disordered" evidence="11">
    <location>
        <begin position="1"/>
        <end position="133"/>
    </location>
</feature>
<dbReference type="GO" id="GO:0005743">
    <property type="term" value="C:mitochondrial inner membrane"/>
    <property type="evidence" value="ECO:0007669"/>
    <property type="project" value="UniProtKB-SubCell"/>
</dbReference>
<feature type="compositionally biased region" description="Low complexity" evidence="11">
    <location>
        <begin position="11"/>
        <end position="20"/>
    </location>
</feature>
<comment type="catalytic activity">
    <reaction evidence="10">
        <text>holo-[cytochrome c] = apo-[cytochrome c] + heme b</text>
        <dbReference type="Rhea" id="RHEA:22648"/>
        <dbReference type="Rhea" id="RHEA-COMP:10725"/>
        <dbReference type="Rhea" id="RHEA-COMP:10726"/>
        <dbReference type="ChEBI" id="CHEBI:29950"/>
        <dbReference type="ChEBI" id="CHEBI:60344"/>
        <dbReference type="ChEBI" id="CHEBI:83739"/>
        <dbReference type="EC" id="4.4.1.17"/>
    </reaction>
</comment>
<evidence type="ECO:0000256" key="10">
    <source>
        <dbReference type="RuleBase" id="RU363130"/>
    </source>
</evidence>
<protein>
    <recommendedName>
        <fullName evidence="10">Holocytochrome c-type synthase</fullName>
        <ecNumber evidence="10">4.4.1.17</ecNumber>
    </recommendedName>
</protein>
<feature type="compositionally biased region" description="Polar residues" evidence="11">
    <location>
        <begin position="101"/>
        <end position="128"/>
    </location>
</feature>
<comment type="function">
    <text evidence="10">Lyase that catalyzes the covalent linking of the heme group to the cytochrome C apoprotein to produce the mature functional cytochrome.</text>
</comment>
<keyword evidence="5 10" id="KW-0999">Mitochondrion inner membrane</keyword>
<dbReference type="GO" id="GO:0046872">
    <property type="term" value="F:metal ion binding"/>
    <property type="evidence" value="ECO:0007669"/>
    <property type="project" value="UniProtKB-KW"/>
</dbReference>
<evidence type="ECO:0000313" key="12">
    <source>
        <dbReference type="EMBL" id="CDO55271.1"/>
    </source>
</evidence>
<keyword evidence="7 10" id="KW-0496">Mitochondrion</keyword>
<feature type="compositionally biased region" description="Low complexity" evidence="11">
    <location>
        <begin position="88"/>
        <end position="100"/>
    </location>
</feature>
<dbReference type="PROSITE" id="PS00822">
    <property type="entry name" value="CYTO_HEME_LYASE_2"/>
    <property type="match status" value="1"/>
</dbReference>
<comment type="similarity">
    <text evidence="2 10">Belongs to the cytochrome c-type heme lyase family.</text>
</comment>
<evidence type="ECO:0000256" key="1">
    <source>
        <dbReference type="ARBA" id="ARBA00004273"/>
    </source>
</evidence>
<comment type="caution">
    <text evidence="12">The sequence shown here is derived from an EMBL/GenBank/DDBJ whole genome shotgun (WGS) entry which is preliminary data.</text>
</comment>
<dbReference type="GO" id="GO:0004408">
    <property type="term" value="F:holocytochrome-c synthase activity"/>
    <property type="evidence" value="ECO:0007669"/>
    <property type="project" value="UniProtKB-EC"/>
</dbReference>
<evidence type="ECO:0000313" key="13">
    <source>
        <dbReference type="Proteomes" id="UP000242525"/>
    </source>
</evidence>
<evidence type="ECO:0000256" key="5">
    <source>
        <dbReference type="ARBA" id="ARBA00022792"/>
    </source>
</evidence>
<evidence type="ECO:0000256" key="9">
    <source>
        <dbReference type="ARBA" id="ARBA00023239"/>
    </source>
</evidence>
<feature type="compositionally biased region" description="Basic and acidic residues" evidence="11">
    <location>
        <begin position="22"/>
        <end position="35"/>
    </location>
</feature>
<dbReference type="EC" id="4.4.1.17" evidence="10"/>
<keyword evidence="9 10" id="KW-0456">Lyase</keyword>
<dbReference type="Pfam" id="PF01265">
    <property type="entry name" value="Cyto_heme_lyase"/>
    <property type="match status" value="1"/>
</dbReference>
<feature type="compositionally biased region" description="Low complexity" evidence="11">
    <location>
        <begin position="65"/>
        <end position="79"/>
    </location>
</feature>
<dbReference type="AlphaFoldDB" id="A0A0J9XDE5"/>
<proteinExistence type="inferred from homology"/>
<keyword evidence="6 10" id="KW-0408">Iron</keyword>
<name>A0A0J9XDE5_GEOCN</name>
<accession>A0A0J9XDE5</accession>
<evidence type="ECO:0000256" key="6">
    <source>
        <dbReference type="ARBA" id="ARBA00023004"/>
    </source>
</evidence>
<dbReference type="PANTHER" id="PTHR12743:SF3">
    <property type="entry name" value="HOLOCYTOCHROME-C SYNTHASE"/>
    <property type="match status" value="1"/>
</dbReference>
<evidence type="ECO:0000256" key="11">
    <source>
        <dbReference type="SAM" id="MobiDB-lite"/>
    </source>
</evidence>
<keyword evidence="4 10" id="KW-0479">Metal-binding</keyword>
<evidence type="ECO:0000256" key="3">
    <source>
        <dbReference type="ARBA" id="ARBA00022617"/>
    </source>
</evidence>
<evidence type="ECO:0000256" key="2">
    <source>
        <dbReference type="ARBA" id="ARBA00007255"/>
    </source>
</evidence>
<evidence type="ECO:0000256" key="4">
    <source>
        <dbReference type="ARBA" id="ARBA00022723"/>
    </source>
</evidence>
<dbReference type="InterPro" id="IPR000511">
    <property type="entry name" value="Holocyt_c/c1_synthase"/>
</dbReference>
<dbReference type="Proteomes" id="UP000242525">
    <property type="component" value="Unassembled WGS sequence"/>
</dbReference>
<evidence type="ECO:0000256" key="7">
    <source>
        <dbReference type="ARBA" id="ARBA00023128"/>
    </source>
</evidence>
<keyword evidence="13" id="KW-1185">Reference proteome</keyword>
<organism evidence="12 13">
    <name type="scientific">Geotrichum candidum</name>
    <name type="common">Oospora lactis</name>
    <name type="synonym">Dipodascus geotrichum</name>
    <dbReference type="NCBI Taxonomy" id="1173061"/>
    <lineage>
        <taxon>Eukaryota</taxon>
        <taxon>Fungi</taxon>
        <taxon>Dikarya</taxon>
        <taxon>Ascomycota</taxon>
        <taxon>Saccharomycotina</taxon>
        <taxon>Dipodascomycetes</taxon>
        <taxon>Dipodascales</taxon>
        <taxon>Dipodascaceae</taxon>
        <taxon>Geotrichum</taxon>
    </lineage>
</organism>
<gene>
    <name evidence="12" type="ORF">BN980_GECA10s02551g</name>
</gene>
<sequence>MGWFWSDKQPEQPQAEPQQAKHTGDISKCPVDHTKFAKAALPKAQEPAQTLPGGGCPVDHETRSRFSWFRGSSSTSSESAPTGPDATNNELNPLNNMPELSQTQAHGQSVSLPTERTLSTIPRGTTNDEGVWEYPSPQQMFNAMLRKSPMDEIPEDAVESMVDVHNFLNEGAWDEILKWEAPHTKDTKVEPRLLKFTGRPNDVTPRAQMLQLLGKLYPSKYGVPPPFDRHDWTVLRGDKNGGWEQVRYVIDYYSSEENEEGQPAFVLDVRPALDSVGSAIDRFNMATGSVWHKAMGLEQPYKKNN</sequence>
<keyword evidence="3 10" id="KW-0349">Heme</keyword>
<dbReference type="OrthoDB" id="1158011at2759"/>
<dbReference type="PANTHER" id="PTHR12743">
    <property type="entry name" value="CYTOCHROME C1 HEME LYASE"/>
    <property type="match status" value="1"/>
</dbReference>
<reference evidence="12" key="1">
    <citation type="submission" date="2014-03" db="EMBL/GenBank/DDBJ databases">
        <authorList>
            <person name="Casaregola S."/>
        </authorList>
    </citation>
    <scope>NUCLEOTIDE SEQUENCE [LARGE SCALE GENOMIC DNA]</scope>
    <source>
        <strain evidence="12">CLIB 918</strain>
    </source>
</reference>
<dbReference type="STRING" id="1173061.A0A0J9XDE5"/>
<keyword evidence="8 10" id="KW-0472">Membrane</keyword>
<evidence type="ECO:0000256" key="8">
    <source>
        <dbReference type="ARBA" id="ARBA00023136"/>
    </source>
</evidence>
<dbReference type="EMBL" id="CCBN010000010">
    <property type="protein sequence ID" value="CDO55271.1"/>
    <property type="molecule type" value="Genomic_DNA"/>
</dbReference>
<comment type="subcellular location">
    <subcellularLocation>
        <location evidence="1 10">Mitochondrion inner membrane</location>
    </subcellularLocation>
</comment>